<sequence length="158" mass="17802">MSQPQQEFVNLITQIMERLGIQSFDTQATSYRFSFANEPAIFLCYRGEGWAELVTGADRLTDDPRRKTALALLELQGQQPNPAFCLAADKESGAIRVFHRFRFAQYRALDILDTLKALRVFAGQVRAVIDQAVPPAGSATSDGSERFKLNPHLRLQNW</sequence>
<dbReference type="EMBL" id="FNFD01000004">
    <property type="protein sequence ID" value="SDK02651.1"/>
    <property type="molecule type" value="Genomic_DNA"/>
</dbReference>
<evidence type="ECO:0000313" key="2">
    <source>
        <dbReference type="Proteomes" id="UP000198706"/>
    </source>
</evidence>
<reference evidence="1 2" key="1">
    <citation type="submission" date="2016-10" db="EMBL/GenBank/DDBJ databases">
        <authorList>
            <person name="de Groot N.N."/>
        </authorList>
    </citation>
    <scope>NUCLEOTIDE SEQUENCE [LARGE SCALE GENOMIC DNA]</scope>
    <source>
        <strain evidence="1 2">JCM 21544</strain>
    </source>
</reference>
<evidence type="ECO:0000313" key="1">
    <source>
        <dbReference type="EMBL" id="SDK02651.1"/>
    </source>
</evidence>
<dbReference type="RefSeq" id="WP_084334421.1">
    <property type="nucleotide sequence ID" value="NZ_CBKZNZ010000039.1"/>
</dbReference>
<dbReference type="Proteomes" id="UP000198706">
    <property type="component" value="Unassembled WGS sequence"/>
</dbReference>
<protein>
    <recommendedName>
        <fullName evidence="3">Tir chaperone protein (CesT) family protein</fullName>
    </recommendedName>
</protein>
<organism evidence="1 2">
    <name type="scientific">Pseudomonas indica</name>
    <dbReference type="NCBI Taxonomy" id="137658"/>
    <lineage>
        <taxon>Bacteria</taxon>
        <taxon>Pseudomonadati</taxon>
        <taxon>Pseudomonadota</taxon>
        <taxon>Gammaproteobacteria</taxon>
        <taxon>Pseudomonadales</taxon>
        <taxon>Pseudomonadaceae</taxon>
        <taxon>Pseudomonas</taxon>
    </lineage>
</organism>
<dbReference type="STRING" id="137658.SAMN05216186_10415"/>
<proteinExistence type="predicted"/>
<gene>
    <name evidence="1" type="ORF">SAMN05216186_10415</name>
</gene>
<keyword evidence="2" id="KW-1185">Reference proteome</keyword>
<evidence type="ECO:0008006" key="3">
    <source>
        <dbReference type="Google" id="ProtNLM"/>
    </source>
</evidence>
<dbReference type="AlphaFoldDB" id="A0A1G8YIS5"/>
<name>A0A1G8YIS5_9PSED</name>
<accession>A0A1G8YIS5</accession>